<sequence>MLGFIWSQVQWTFSKNLCKLGVIWLRFEKHGLDRIVFELENYCYVPTPSEEPPVLDVEGGYEPQGWCDIEAEQLNYKGDSKQDDNKNDGAGEDCKGDNTQYNEVSIVDEESVEGDDSITQECMDSFEGYQSKSDDEYFTDSDLEPDQVRIAKLVKGQPSKEWWMV</sequence>
<organism evidence="2 3">
    <name type="scientific">Dipteronia sinensis</name>
    <dbReference type="NCBI Taxonomy" id="43782"/>
    <lineage>
        <taxon>Eukaryota</taxon>
        <taxon>Viridiplantae</taxon>
        <taxon>Streptophyta</taxon>
        <taxon>Embryophyta</taxon>
        <taxon>Tracheophyta</taxon>
        <taxon>Spermatophyta</taxon>
        <taxon>Magnoliopsida</taxon>
        <taxon>eudicotyledons</taxon>
        <taxon>Gunneridae</taxon>
        <taxon>Pentapetalae</taxon>
        <taxon>rosids</taxon>
        <taxon>malvids</taxon>
        <taxon>Sapindales</taxon>
        <taxon>Sapindaceae</taxon>
        <taxon>Hippocastanoideae</taxon>
        <taxon>Acereae</taxon>
        <taxon>Dipteronia</taxon>
    </lineage>
</organism>
<name>A0AAE0AU01_9ROSI</name>
<feature type="compositionally biased region" description="Acidic residues" evidence="1">
    <location>
        <begin position="106"/>
        <end position="116"/>
    </location>
</feature>
<dbReference type="EMBL" id="JANJYJ010000003">
    <property type="protein sequence ID" value="KAK3223499.1"/>
    <property type="molecule type" value="Genomic_DNA"/>
</dbReference>
<evidence type="ECO:0000313" key="2">
    <source>
        <dbReference type="EMBL" id="KAK3223499.1"/>
    </source>
</evidence>
<dbReference type="AlphaFoldDB" id="A0AAE0AU01"/>
<comment type="caution">
    <text evidence="2">The sequence shown here is derived from an EMBL/GenBank/DDBJ whole genome shotgun (WGS) entry which is preliminary data.</text>
</comment>
<protein>
    <submittedName>
        <fullName evidence="2">Uncharacterized protein</fullName>
    </submittedName>
</protein>
<feature type="compositionally biased region" description="Basic and acidic residues" evidence="1">
    <location>
        <begin position="78"/>
        <end position="96"/>
    </location>
</feature>
<feature type="region of interest" description="Disordered" evidence="1">
    <location>
        <begin position="77"/>
        <end position="116"/>
    </location>
</feature>
<dbReference type="Proteomes" id="UP001281410">
    <property type="component" value="Unassembled WGS sequence"/>
</dbReference>
<accession>A0AAE0AU01</accession>
<gene>
    <name evidence="2" type="ORF">Dsin_010524</name>
</gene>
<proteinExistence type="predicted"/>
<evidence type="ECO:0000256" key="1">
    <source>
        <dbReference type="SAM" id="MobiDB-lite"/>
    </source>
</evidence>
<evidence type="ECO:0000313" key="3">
    <source>
        <dbReference type="Proteomes" id="UP001281410"/>
    </source>
</evidence>
<reference evidence="2" key="1">
    <citation type="journal article" date="2023" name="Plant J.">
        <title>Genome sequences and population genomics provide insights into the demographic history, inbreeding, and mutation load of two 'living fossil' tree species of Dipteronia.</title>
        <authorList>
            <person name="Feng Y."/>
            <person name="Comes H.P."/>
            <person name="Chen J."/>
            <person name="Zhu S."/>
            <person name="Lu R."/>
            <person name="Zhang X."/>
            <person name="Li P."/>
            <person name="Qiu J."/>
            <person name="Olsen K.M."/>
            <person name="Qiu Y."/>
        </authorList>
    </citation>
    <scope>NUCLEOTIDE SEQUENCE</scope>
    <source>
        <strain evidence="2">NBL</strain>
    </source>
</reference>
<keyword evidence="3" id="KW-1185">Reference proteome</keyword>